<gene>
    <name evidence="1" type="ORF">V1525DRAFT_410251</name>
</gene>
<keyword evidence="2" id="KW-1185">Reference proteome</keyword>
<sequence>MTGKRFRGGGSIVVNSDDKIIDSAFTALETLLGPSSTSPQSSQHEIPDNVLLLQNLENGLSDQLVAAWAKLGQTSVTSSSFIDATTRLEKLLQSMSGEEVFRIQGLNIIRLILDDHLKLIYRALYTQRPSSVIPPLQLLRRFVTLRKGSIADDTYFAFDFSLTVLPKLLIPPKHSIQQSLGNGVKKVKSVQKSIRYYMIELLLAFLKNCSSKARADCIGQRQLMEPLLKNMSHDDPEQLVALLHTLYSQAMDITLPKSAKTSFFTEWVLGRILHIFKIIESLPTDHELRLKVTYNLITDMCTRTGCGVRFEDRGWYSPGMLDDAEKRKSYKVYNRVLLAFSKMLDLTNKNQEDLLIAIFESCPEIVAAYTSSTKVRIVPKPTAGFLRWFSRYCKIIGLPIPEILIDRNQVLEFPPAVNTVVENILPSPITRPMLETGLQSNSQIVRYFLLSLQVQAMMKLQKVVSLYESKGWISGKSALLEEVYRRMPDITNVACIKAFGSYNCTLLISKWLRLYVTLFADISATAKIDLSARMMDIVLHLVPSDQSCDTSFDLNNVPELVLEMRNLLFVQGIVPVPAKFWNKPDHREYSLLTYLILFATVVRDRSIFLEIAKVIDKITSPTYLFQRDFPISPIHILIESLKVVMRNTGQQDSRTIWYLINEAIARCLRSPFKYIDQAKQFAGEDYHGRSFSPFLTALIEQWAYLAQSDNDDIKPTAPLLHAIQKIIVDFCLSGEDFHISKAHFWHLITNDRPINDPKYSDAIAMYCRLPDVVTAAASLVSGLPVPDRNTLEFDAQRFVLPNANSDILALDQPIVTQITDFGYLELFRLYRAAEYGVLQTNDLLRVSTVAELLAARLSYDLREAAMKYIRRKDYWEHLLWMPEDEGLVKLAFTKSFFLFVNTVMNKSMTSKEELGFVEDYIIRMLPMATKSSKIIGYFLPGLSLLDRQTLLSILSDNMNYSNRKIAGQVCGEVISALLIGSPSTVSELLDVDDLLQLAVASEDKKLVFEMQRLLRFTGQITFKSDVQYLGQVFESSNKDLYDLVCKVMVASNEAFTYVINNYCDSIIAMKTDSLLMFAKAIAECLFDKDDKSPFYKWKDGTEDIPVTAAKALIECVKRVGASHVEQDTTFFKKVVLVLSSEEDCAHFYEHIACHNNKANSSERIAYTHAMYHFNAVTDSIKEDAARYMKSVVARITRYLSESESLSPQQLAVIVSATDFLSEFPHGFSFGKYVNPPIEAAIARWINKHEVMHFAFSLMLTASNPGDLDYVKFLQMIAERKYLPDGPNIEASSLSTTRSCMIHYLYFQNPQFHVDAFVASRLMMLYGGTCGPSDKLLLSVFHTMDTLMNLSASVKLAVYTFVYDVNMEMTFCKQVAEGLEILLSGKTFGNSIKHMSSENFDYSSAPAKSMSAYMDYCDTIDCTTNPYAVYDPLFMLPVIMDIASRRLVDAKLLVDNHCIGYVIMCLGIGGSVYEMARRTLIQLVTLFEVLLNCTVAM</sequence>
<comment type="caution">
    <text evidence="1">The sequence shown here is derived from an EMBL/GenBank/DDBJ whole genome shotgun (WGS) entry which is preliminary data.</text>
</comment>
<feature type="non-terminal residue" evidence="1">
    <location>
        <position position="1496"/>
    </location>
</feature>
<organism evidence="1 2">
    <name type="scientific">Lipomyces kononenkoae</name>
    <name type="common">Yeast</name>
    <dbReference type="NCBI Taxonomy" id="34357"/>
    <lineage>
        <taxon>Eukaryota</taxon>
        <taxon>Fungi</taxon>
        <taxon>Dikarya</taxon>
        <taxon>Ascomycota</taxon>
        <taxon>Saccharomycotina</taxon>
        <taxon>Lipomycetes</taxon>
        <taxon>Lipomycetales</taxon>
        <taxon>Lipomycetaceae</taxon>
        <taxon>Lipomyces</taxon>
    </lineage>
</organism>
<dbReference type="Proteomes" id="UP001433508">
    <property type="component" value="Unassembled WGS sequence"/>
</dbReference>
<evidence type="ECO:0000313" key="1">
    <source>
        <dbReference type="EMBL" id="KAK9235370.1"/>
    </source>
</evidence>
<name>A0ACC3SVR2_LIPKO</name>
<evidence type="ECO:0000313" key="2">
    <source>
        <dbReference type="Proteomes" id="UP001433508"/>
    </source>
</evidence>
<reference evidence="2" key="1">
    <citation type="journal article" date="2024" name="Front. Bioeng. Biotechnol.">
        <title>Genome-scale model development and genomic sequencing of the oleaginous clade Lipomyces.</title>
        <authorList>
            <person name="Czajka J.J."/>
            <person name="Han Y."/>
            <person name="Kim J."/>
            <person name="Mondo S.J."/>
            <person name="Hofstad B.A."/>
            <person name="Robles A."/>
            <person name="Haridas S."/>
            <person name="Riley R."/>
            <person name="LaButti K."/>
            <person name="Pangilinan J."/>
            <person name="Andreopoulos W."/>
            <person name="Lipzen A."/>
            <person name="Yan J."/>
            <person name="Wang M."/>
            <person name="Ng V."/>
            <person name="Grigoriev I.V."/>
            <person name="Spatafora J.W."/>
            <person name="Magnuson J.K."/>
            <person name="Baker S.E."/>
            <person name="Pomraning K.R."/>
        </authorList>
    </citation>
    <scope>NUCLEOTIDE SEQUENCE [LARGE SCALE GENOMIC DNA]</scope>
    <source>
        <strain evidence="2">CBS 7786</strain>
    </source>
</reference>
<accession>A0ACC3SVR2</accession>
<dbReference type="EMBL" id="MU971419">
    <property type="protein sequence ID" value="KAK9235370.1"/>
    <property type="molecule type" value="Genomic_DNA"/>
</dbReference>
<proteinExistence type="predicted"/>
<protein>
    <submittedName>
        <fullName evidence="1">Ribosome 60S biogenesis N-terminal-domain-containing protein</fullName>
    </submittedName>
</protein>